<organism evidence="2">
    <name type="scientific">Lacrimispora sp. BS-2</name>
    <dbReference type="NCBI Taxonomy" id="3151850"/>
    <lineage>
        <taxon>Bacteria</taxon>
        <taxon>Bacillati</taxon>
        <taxon>Bacillota</taxon>
        <taxon>Clostridia</taxon>
        <taxon>Lachnospirales</taxon>
        <taxon>Lachnospiraceae</taxon>
        <taxon>Lacrimispora</taxon>
    </lineage>
</organism>
<dbReference type="PANTHER" id="PTHR48207">
    <property type="entry name" value="SUCCINATE--HYDROXYMETHYLGLUTARATE COA-TRANSFERASE"/>
    <property type="match status" value="1"/>
</dbReference>
<name>A0AAU7PR95_9FIRM</name>
<sequence>MAKWESKGVFKGMKVLDFTIALAGVFTAWQFADLGAEVWKVERYNAGDQSRTWDPFVNGMSTLYCAYNKNKQSIELDLSSEEGKNVIYEMVKQCDVVLENFKSGSIDRLGLGYDKLKEINPGIVFMSLSGFGASGPLMKYPCYDAIAAARGGFAASNGEAEGAPVKAGNANCDTLTGIYGFNAVLMALIEARRTGKGCRIDIGMSDVVMEACAETVMDYGMEGKAQARFGNHDRFTAPYGIFEARDGWVSIIADTQEKWKALANTLELTDLLSDSRFATNEARIANREVLIEKIEGVTRTMFRKEAEEKLLAVNVGASEVLPFIEAYTSDHANQTDVTALAWQDNIGSIRFYNNPIRFNDEICPIHRGSPLLGQDSRDILEKAGYSREGIQKLIDDGVVGEHMF</sequence>
<dbReference type="RefSeq" id="WP_349947483.1">
    <property type="nucleotide sequence ID" value="NZ_CP157940.1"/>
</dbReference>
<reference evidence="2" key="1">
    <citation type="submission" date="2024-06" db="EMBL/GenBank/DDBJ databases">
        <title>Lacrimispora cavernae sp. nov., a novel anaerobe isolated from bat guano pile inside a cave.</title>
        <authorList>
            <person name="Miller S.L."/>
            <person name="Lu N."/>
            <person name="King J."/>
            <person name="Sankaranarayanan K."/>
            <person name="Lawson P.A."/>
        </authorList>
    </citation>
    <scope>NUCLEOTIDE SEQUENCE</scope>
    <source>
        <strain evidence="2">BS-2</strain>
    </source>
</reference>
<dbReference type="Gene3D" id="3.30.1540.10">
    <property type="entry name" value="formyl-coa transferase, domain 3"/>
    <property type="match status" value="1"/>
</dbReference>
<dbReference type="GO" id="GO:0008410">
    <property type="term" value="F:CoA-transferase activity"/>
    <property type="evidence" value="ECO:0007669"/>
    <property type="project" value="TreeGrafter"/>
</dbReference>
<protein>
    <submittedName>
        <fullName evidence="2">CaiB/BaiF CoA-transferase family protein</fullName>
    </submittedName>
</protein>
<dbReference type="AlphaFoldDB" id="A0AAU7PR95"/>
<dbReference type="Gene3D" id="3.40.50.10540">
    <property type="entry name" value="Crotonobetainyl-coa:carnitine coa-transferase, domain 1"/>
    <property type="match status" value="1"/>
</dbReference>
<proteinExistence type="predicted"/>
<evidence type="ECO:0000313" key="2">
    <source>
        <dbReference type="EMBL" id="XBS54795.1"/>
    </source>
</evidence>
<gene>
    <name evidence="2" type="ORF">ABFV83_03095</name>
</gene>
<dbReference type="PANTHER" id="PTHR48207:SF3">
    <property type="entry name" value="SUCCINATE--HYDROXYMETHYLGLUTARATE COA-TRANSFERASE"/>
    <property type="match status" value="1"/>
</dbReference>
<dbReference type="Pfam" id="PF02515">
    <property type="entry name" value="CoA_transf_3"/>
    <property type="match status" value="1"/>
</dbReference>
<dbReference type="SUPFAM" id="SSF89796">
    <property type="entry name" value="CoA-transferase family III (CaiB/BaiF)"/>
    <property type="match status" value="1"/>
</dbReference>
<keyword evidence="1" id="KW-0808">Transferase</keyword>
<dbReference type="InterPro" id="IPR003673">
    <property type="entry name" value="CoA-Trfase_fam_III"/>
</dbReference>
<dbReference type="InterPro" id="IPR050483">
    <property type="entry name" value="CoA-transferase_III_domain"/>
</dbReference>
<dbReference type="InterPro" id="IPR044855">
    <property type="entry name" value="CoA-Trfase_III_dom3_sf"/>
</dbReference>
<dbReference type="EMBL" id="CP157940">
    <property type="protein sequence ID" value="XBS54795.1"/>
    <property type="molecule type" value="Genomic_DNA"/>
</dbReference>
<evidence type="ECO:0000256" key="1">
    <source>
        <dbReference type="ARBA" id="ARBA00022679"/>
    </source>
</evidence>
<dbReference type="InterPro" id="IPR023606">
    <property type="entry name" value="CoA-Trfase_III_dom_1_sf"/>
</dbReference>
<accession>A0AAU7PR95</accession>